<dbReference type="AlphaFoldDB" id="A0A218P625"/>
<dbReference type="GeneID" id="33315047"/>
<name>A0A218P625_9EURY</name>
<sequence length="143" mass="16156">MRLHKAVIVASIVLLLVATMAGSYLIRWLSVLFLGAFLAFFLFGIEIQVARPRLKRGMKVERKTDVERTVSLIQKARSGRVARSLIEEKIVDIYATLSDDYNSAYRSLLSEPNEAIKALRSEGDFLDNLERALKIVEADLNED</sequence>
<reference evidence="2 3" key="1">
    <citation type="submission" date="2016-04" db="EMBL/GenBank/DDBJ databases">
        <title>Complete genome sequence of Thermococcus pacificus type strain P4.</title>
        <authorList>
            <person name="Oger P.M."/>
        </authorList>
    </citation>
    <scope>NUCLEOTIDE SEQUENCE [LARGE SCALE GENOMIC DNA]</scope>
    <source>
        <strain evidence="2 3">P-4</strain>
    </source>
</reference>
<dbReference type="OrthoDB" id="100157at2157"/>
<keyword evidence="1" id="KW-0472">Membrane</keyword>
<evidence type="ECO:0000256" key="1">
    <source>
        <dbReference type="SAM" id="Phobius"/>
    </source>
</evidence>
<feature type="transmembrane region" description="Helical" evidence="1">
    <location>
        <begin position="31"/>
        <end position="49"/>
    </location>
</feature>
<keyword evidence="1" id="KW-1133">Transmembrane helix</keyword>
<dbReference type="EMBL" id="CP015102">
    <property type="protein sequence ID" value="ASJ06224.1"/>
    <property type="molecule type" value="Genomic_DNA"/>
</dbReference>
<evidence type="ECO:0000313" key="2">
    <source>
        <dbReference type="EMBL" id="ASJ06224.1"/>
    </source>
</evidence>
<keyword evidence="3" id="KW-1185">Reference proteome</keyword>
<evidence type="ECO:0000313" key="3">
    <source>
        <dbReference type="Proteomes" id="UP000197418"/>
    </source>
</evidence>
<dbReference type="KEGG" id="tpaf:A3L08_02210"/>
<accession>A0A218P625</accession>
<protein>
    <submittedName>
        <fullName evidence="2">Uncharacterized protein</fullName>
    </submittedName>
</protein>
<gene>
    <name evidence="2" type="ORF">A3L08_02210</name>
</gene>
<proteinExistence type="predicted"/>
<dbReference type="Proteomes" id="UP000197418">
    <property type="component" value="Chromosome"/>
</dbReference>
<organism evidence="2 3">
    <name type="scientific">Thermococcus pacificus</name>
    <dbReference type="NCBI Taxonomy" id="71998"/>
    <lineage>
        <taxon>Archaea</taxon>
        <taxon>Methanobacteriati</taxon>
        <taxon>Methanobacteriota</taxon>
        <taxon>Thermococci</taxon>
        <taxon>Thermococcales</taxon>
        <taxon>Thermococcaceae</taxon>
        <taxon>Thermococcus</taxon>
    </lineage>
</organism>
<dbReference type="RefSeq" id="WP_088853488.1">
    <property type="nucleotide sequence ID" value="NZ_CP015102.1"/>
</dbReference>
<keyword evidence="1" id="KW-0812">Transmembrane</keyword>